<dbReference type="InterPro" id="IPR003462">
    <property type="entry name" value="ODC_Mu_crystall"/>
</dbReference>
<dbReference type="AlphaFoldDB" id="A0AAE3ACY1"/>
<keyword evidence="2" id="KW-1185">Reference proteome</keyword>
<evidence type="ECO:0000313" key="1">
    <source>
        <dbReference type="EMBL" id="MCC2128110.1"/>
    </source>
</evidence>
<reference evidence="1" key="1">
    <citation type="submission" date="2021-10" db="EMBL/GenBank/DDBJ databases">
        <title>Anaerobic single-cell dispensing facilitates the cultivation of human gut bacteria.</title>
        <authorList>
            <person name="Afrizal A."/>
        </authorList>
    </citation>
    <scope>NUCLEOTIDE SEQUENCE</scope>
    <source>
        <strain evidence="1">CLA-AA-H272</strain>
    </source>
</reference>
<dbReference type="InterPro" id="IPR036291">
    <property type="entry name" value="NAD(P)-bd_dom_sf"/>
</dbReference>
<dbReference type="Gene3D" id="3.40.50.720">
    <property type="entry name" value="NAD(P)-binding Rossmann-like Domain"/>
    <property type="match status" value="1"/>
</dbReference>
<dbReference type="SUPFAM" id="SSF51735">
    <property type="entry name" value="NAD(P)-binding Rossmann-fold domains"/>
    <property type="match status" value="1"/>
</dbReference>
<sequence>MDEALREKSGYTLPPKIHISQQDGDYYNVMPCIYERGNLAMVKMIGRHGHENRIMDLFRQDPDVHFVLCDTYEEVIGGSDLVISAITKVTENFVTDEYFKEGCTVIPICTMGFQNCDLFFDRVFTDEMEQIRGFKYFDHFAPVTTNVTDVLNGAAPGRTDNVQRILVYNYGIAIHDLVFAANIYGRAAVPDTPYHYCRKKYFI</sequence>
<protein>
    <submittedName>
        <fullName evidence="1">Uncharacterized protein</fullName>
    </submittedName>
</protein>
<dbReference type="EMBL" id="JAJEPW010000001">
    <property type="protein sequence ID" value="MCC2128110.1"/>
    <property type="molecule type" value="Genomic_DNA"/>
</dbReference>
<accession>A0AAE3ACY1</accession>
<comment type="caution">
    <text evidence="1">The sequence shown here is derived from an EMBL/GenBank/DDBJ whole genome shotgun (WGS) entry which is preliminary data.</text>
</comment>
<dbReference type="Proteomes" id="UP001199319">
    <property type="component" value="Unassembled WGS sequence"/>
</dbReference>
<organism evidence="1 2">
    <name type="scientific">Brotocaccenecus cirricatena</name>
    <dbReference type="NCBI Taxonomy" id="3064195"/>
    <lineage>
        <taxon>Bacteria</taxon>
        <taxon>Bacillati</taxon>
        <taxon>Bacillota</taxon>
        <taxon>Clostridia</taxon>
        <taxon>Eubacteriales</taxon>
        <taxon>Oscillospiraceae</taxon>
        <taxon>Brotocaccenecus</taxon>
    </lineage>
</organism>
<dbReference type="RefSeq" id="WP_302927540.1">
    <property type="nucleotide sequence ID" value="NZ_JAJEPW010000001.1"/>
</dbReference>
<evidence type="ECO:0000313" key="2">
    <source>
        <dbReference type="Proteomes" id="UP001199319"/>
    </source>
</evidence>
<proteinExistence type="predicted"/>
<dbReference type="Pfam" id="PF02423">
    <property type="entry name" value="OCD_Mu_crystall"/>
    <property type="match status" value="1"/>
</dbReference>
<name>A0AAE3ACY1_9FIRM</name>
<gene>
    <name evidence="1" type="ORF">LKD37_01015</name>
</gene>